<comment type="function">
    <text evidence="1">Accessory subunit of the mitochondrial membrane respiratory chain NADH dehydrogenase (Complex I), that is believed not to be involved in catalysis. Complex I functions in the transfer of electrons from NADH to the respiratory chain. The immediate electron acceptor for the enzyme is believed to be ubiquinone.</text>
</comment>
<sequence length="136" mass="15656">MVPKVPAERRDDFFLSIPFQTTGLTGLAVSPDPKHSLTVLYNKILRLLAKMPDDAAYKKYTKEIVDTRIKVVQQAKSIDEMETKIKSGQIEEVIIQAENELLLARKMLNWKPWEPLLKTSPPQQWVWPPAKFTPQN</sequence>
<keyword evidence="8" id="KW-0249">Electron transport</keyword>
<comment type="subcellular location">
    <subcellularLocation>
        <location evidence="2">Mitochondrion inner membrane</location>
        <topology evidence="2">Peripheral membrane protein</topology>
        <orientation evidence="2">Matrix side</orientation>
    </subcellularLocation>
</comment>
<comment type="similarity">
    <text evidence="3">Belongs to the complex I NDUFA5 subunit family.</text>
</comment>
<keyword evidence="10" id="KW-0472">Membrane</keyword>
<reference evidence="12" key="1">
    <citation type="submission" date="2025-08" db="UniProtKB">
        <authorList>
            <consortium name="RefSeq"/>
        </authorList>
    </citation>
    <scope>IDENTIFICATION</scope>
</reference>
<evidence type="ECO:0000256" key="9">
    <source>
        <dbReference type="ARBA" id="ARBA00023128"/>
    </source>
</evidence>
<keyword evidence="7" id="KW-0999">Mitochondrion inner membrane</keyword>
<dbReference type="AlphaFoldDB" id="A0A3Q0JKY4"/>
<proteinExistence type="inferred from homology"/>
<dbReference type="Pfam" id="PF04716">
    <property type="entry name" value="ETC_C1_NDUFA5"/>
    <property type="match status" value="1"/>
</dbReference>
<name>A0A3Q0JKY4_DIACI</name>
<evidence type="ECO:0000313" key="11">
    <source>
        <dbReference type="Proteomes" id="UP000079169"/>
    </source>
</evidence>
<gene>
    <name evidence="12" type="primary">LOC108253870</name>
</gene>
<dbReference type="RefSeq" id="XP_026687505.1">
    <property type="nucleotide sequence ID" value="XM_026831704.1"/>
</dbReference>
<dbReference type="STRING" id="121845.A0A3Q0JKY4"/>
<keyword evidence="6" id="KW-0679">Respiratory chain</keyword>
<evidence type="ECO:0000313" key="12">
    <source>
        <dbReference type="RefSeq" id="XP_026687505.1"/>
    </source>
</evidence>
<evidence type="ECO:0000256" key="1">
    <source>
        <dbReference type="ARBA" id="ARBA00003195"/>
    </source>
</evidence>
<evidence type="ECO:0000256" key="6">
    <source>
        <dbReference type="ARBA" id="ARBA00022660"/>
    </source>
</evidence>
<accession>A0A3Q0JKY4</accession>
<evidence type="ECO:0000256" key="3">
    <source>
        <dbReference type="ARBA" id="ARBA00010261"/>
    </source>
</evidence>
<dbReference type="GeneID" id="108253870"/>
<evidence type="ECO:0000256" key="10">
    <source>
        <dbReference type="ARBA" id="ARBA00023136"/>
    </source>
</evidence>
<dbReference type="GO" id="GO:0005743">
    <property type="term" value="C:mitochondrial inner membrane"/>
    <property type="evidence" value="ECO:0007669"/>
    <property type="project" value="UniProtKB-SubCell"/>
</dbReference>
<keyword evidence="5" id="KW-0813">Transport</keyword>
<evidence type="ECO:0000256" key="7">
    <source>
        <dbReference type="ARBA" id="ARBA00022792"/>
    </source>
</evidence>
<dbReference type="PaxDb" id="121845-A0A3Q0JKY4"/>
<comment type="subunit">
    <text evidence="4">Complex I is composed of 45 different subunits.</text>
</comment>
<dbReference type="InterPro" id="IPR006806">
    <property type="entry name" value="NDUFA5"/>
</dbReference>
<dbReference type="PANTHER" id="PTHR12653">
    <property type="entry name" value="NADH-UBIQUINONE OXIDOREDUCTASE 13 KD-B SUBUNIT"/>
    <property type="match status" value="1"/>
</dbReference>
<protein>
    <submittedName>
        <fullName evidence="12">NADH dehydrogenase [ubiquinone] 1 alpha subcomplex subunit 5-like</fullName>
    </submittedName>
</protein>
<dbReference type="Proteomes" id="UP000079169">
    <property type="component" value="Unplaced"/>
</dbReference>
<dbReference type="KEGG" id="dci:108253870"/>
<keyword evidence="11" id="KW-1185">Reference proteome</keyword>
<evidence type="ECO:0000256" key="2">
    <source>
        <dbReference type="ARBA" id="ARBA00004443"/>
    </source>
</evidence>
<dbReference type="PANTHER" id="PTHR12653:SF0">
    <property type="entry name" value="NADH DEHYDROGENASE [UBIQUINONE] 1 ALPHA SUBCOMPLEX SUBUNIT 5"/>
    <property type="match status" value="1"/>
</dbReference>
<evidence type="ECO:0000256" key="5">
    <source>
        <dbReference type="ARBA" id="ARBA00022448"/>
    </source>
</evidence>
<evidence type="ECO:0000256" key="4">
    <source>
        <dbReference type="ARBA" id="ARBA00011533"/>
    </source>
</evidence>
<keyword evidence="9" id="KW-0496">Mitochondrion</keyword>
<evidence type="ECO:0000256" key="8">
    <source>
        <dbReference type="ARBA" id="ARBA00022982"/>
    </source>
</evidence>
<dbReference type="GO" id="GO:0022904">
    <property type="term" value="P:respiratory electron transport chain"/>
    <property type="evidence" value="ECO:0007669"/>
    <property type="project" value="InterPro"/>
</dbReference>
<organism evidence="11 12">
    <name type="scientific">Diaphorina citri</name>
    <name type="common">Asian citrus psyllid</name>
    <dbReference type="NCBI Taxonomy" id="121845"/>
    <lineage>
        <taxon>Eukaryota</taxon>
        <taxon>Metazoa</taxon>
        <taxon>Ecdysozoa</taxon>
        <taxon>Arthropoda</taxon>
        <taxon>Hexapoda</taxon>
        <taxon>Insecta</taxon>
        <taxon>Pterygota</taxon>
        <taxon>Neoptera</taxon>
        <taxon>Paraneoptera</taxon>
        <taxon>Hemiptera</taxon>
        <taxon>Sternorrhyncha</taxon>
        <taxon>Psylloidea</taxon>
        <taxon>Psyllidae</taxon>
        <taxon>Diaphorininae</taxon>
        <taxon>Diaphorina</taxon>
    </lineage>
</organism>